<evidence type="ECO:0000259" key="2">
    <source>
        <dbReference type="PROSITE" id="PS50965"/>
    </source>
</evidence>
<dbReference type="OrthoDB" id="5793358at2"/>
<evidence type="ECO:0000313" key="4">
    <source>
        <dbReference type="Proteomes" id="UP000325211"/>
    </source>
</evidence>
<reference evidence="3 4" key="1">
    <citation type="submission" date="2018-05" db="EMBL/GenBank/DDBJ databases">
        <title>Streptomyces venezuelae.</title>
        <authorList>
            <person name="Kim W."/>
            <person name="Lee N."/>
            <person name="Cho B.-K."/>
        </authorList>
    </citation>
    <scope>NUCLEOTIDE SEQUENCE [LARGE SCALE GENOMIC DNA]</scope>
    <source>
        <strain evidence="3 4">ATCC 21782</strain>
    </source>
</reference>
<feature type="domain" description="NERD" evidence="2">
    <location>
        <begin position="215"/>
        <end position="327"/>
    </location>
</feature>
<dbReference type="PROSITE" id="PS50965">
    <property type="entry name" value="NERD"/>
    <property type="match status" value="1"/>
</dbReference>
<sequence length="374" mass="40530">MNRLADAGRAPVIPESESPRRRHPSVTGSRQIRPSSSSSCPQPIGARRRLCGGSALDEVGKLLPQGALVAPVVRWSHGADTATAAGGLVDELKVTAWKRYGHDRLYVSLPEGTAVGWMDRRTGEVKVLQAEYAEAITRALGQAVPQATSPVPGPRSGSSSPAIPPLRALAPENDLATNRPGEQLLGKVGPSELGPWGRFVAWLLRRKAAEDSWRTGLVGEQRVGRELERLQRQGWRVLHSIPLPRQVDIDHLLIGHGGVFTINTKRHPQKRVWVGDNAVKVNGGKPHPYPAKSRAEAERARKVLEKHCGFPVPVEGILVFVDVAELNVVPTLSKVRALQERAVSALGPLSGVLTVAQVEHVYSVARDRSVWLDA</sequence>
<dbReference type="Pfam" id="PF08378">
    <property type="entry name" value="NERD"/>
    <property type="match status" value="1"/>
</dbReference>
<proteinExistence type="predicted"/>
<evidence type="ECO:0000313" key="3">
    <source>
        <dbReference type="EMBL" id="QES48235.1"/>
    </source>
</evidence>
<feature type="compositionally biased region" description="Low complexity" evidence="1">
    <location>
        <begin position="29"/>
        <end position="44"/>
    </location>
</feature>
<organism evidence="3 4">
    <name type="scientific">Streptomyces venezuelae</name>
    <dbReference type="NCBI Taxonomy" id="54571"/>
    <lineage>
        <taxon>Bacteria</taxon>
        <taxon>Bacillati</taxon>
        <taxon>Actinomycetota</taxon>
        <taxon>Actinomycetes</taxon>
        <taxon>Kitasatosporales</taxon>
        <taxon>Streptomycetaceae</taxon>
        <taxon>Streptomyces</taxon>
    </lineage>
</organism>
<accession>A0A5P2CZD0</accession>
<feature type="region of interest" description="Disordered" evidence="1">
    <location>
        <begin position="1"/>
        <end position="44"/>
    </location>
</feature>
<protein>
    <submittedName>
        <fullName evidence="3">NERD nuclease</fullName>
    </submittedName>
</protein>
<dbReference type="EMBL" id="CP029190">
    <property type="protein sequence ID" value="QES48235.1"/>
    <property type="molecule type" value="Genomic_DNA"/>
</dbReference>
<dbReference type="InterPro" id="IPR011528">
    <property type="entry name" value="NERD"/>
</dbReference>
<feature type="region of interest" description="Disordered" evidence="1">
    <location>
        <begin position="144"/>
        <end position="166"/>
    </location>
</feature>
<dbReference type="AlphaFoldDB" id="A0A5P2CZD0"/>
<evidence type="ECO:0000256" key="1">
    <source>
        <dbReference type="SAM" id="MobiDB-lite"/>
    </source>
</evidence>
<dbReference type="Proteomes" id="UP000325211">
    <property type="component" value="Chromosome"/>
</dbReference>
<name>A0A5P2CZD0_STRVZ</name>
<gene>
    <name evidence="3" type="ORF">DEJ50_10815</name>
</gene>